<name>A0A1X0YBL3_9BACT</name>
<accession>A0A1X0YBL3</accession>
<evidence type="ECO:0000313" key="2">
    <source>
        <dbReference type="EMBL" id="ORJ62489.1"/>
    </source>
</evidence>
<proteinExistence type="predicted"/>
<reference evidence="2 3" key="1">
    <citation type="submission" date="2017-03" db="EMBL/GenBank/DDBJ databases">
        <title>Genome sequence of Geothermobacter sp. EPR-M, Deep-Sea Iron Reducer.</title>
        <authorList>
            <person name="Tully B."/>
            <person name="Savalia P."/>
            <person name="Abuyen K."/>
            <person name="Baughan C."/>
            <person name="Romero E."/>
            <person name="Ronkowski C."/>
            <person name="Torres B."/>
            <person name="Tremblay J."/>
            <person name="Trujillo A."/>
            <person name="Tyler M."/>
            <person name="Perez-Rodriguez I."/>
            <person name="Amend J."/>
        </authorList>
    </citation>
    <scope>NUCLEOTIDE SEQUENCE [LARGE SCALE GENOMIC DNA]</scope>
    <source>
        <strain evidence="2 3">EPR-M</strain>
    </source>
</reference>
<feature type="chain" id="PRO_5012394193" evidence="1">
    <location>
        <begin position="20"/>
        <end position="179"/>
    </location>
</feature>
<dbReference type="AlphaFoldDB" id="A0A1X0YBL3"/>
<evidence type="ECO:0000313" key="3">
    <source>
        <dbReference type="Proteomes" id="UP000193136"/>
    </source>
</evidence>
<protein>
    <submittedName>
        <fullName evidence="2">Uncharacterized protein</fullName>
    </submittedName>
</protein>
<dbReference type="OrthoDB" id="9795159at2"/>
<evidence type="ECO:0000256" key="1">
    <source>
        <dbReference type="SAM" id="SignalP"/>
    </source>
</evidence>
<dbReference type="RefSeq" id="WP_085009502.1">
    <property type="nucleotide sequence ID" value="NZ_NAAD01000003.1"/>
</dbReference>
<keyword evidence="1" id="KW-0732">Signal</keyword>
<dbReference type="Proteomes" id="UP000193136">
    <property type="component" value="Unassembled WGS sequence"/>
</dbReference>
<keyword evidence="3" id="KW-1185">Reference proteome</keyword>
<gene>
    <name evidence="2" type="ORF">B5V00_04170</name>
</gene>
<dbReference type="EMBL" id="NAAD01000003">
    <property type="protein sequence ID" value="ORJ62489.1"/>
    <property type="molecule type" value="Genomic_DNA"/>
</dbReference>
<organism evidence="2 3">
    <name type="scientific">Geothermobacter hydrogeniphilus</name>
    <dbReference type="NCBI Taxonomy" id="1969733"/>
    <lineage>
        <taxon>Bacteria</taxon>
        <taxon>Pseudomonadati</taxon>
        <taxon>Thermodesulfobacteriota</taxon>
        <taxon>Desulfuromonadia</taxon>
        <taxon>Desulfuromonadales</taxon>
        <taxon>Geothermobacteraceae</taxon>
        <taxon>Geothermobacter</taxon>
    </lineage>
</organism>
<comment type="caution">
    <text evidence="2">The sequence shown here is derived from an EMBL/GenBank/DDBJ whole genome shotgun (WGS) entry which is preliminary data.</text>
</comment>
<dbReference type="STRING" id="1969733.B5V00_04170"/>
<sequence>MRLLLVILVLCGSVVSSPAAETAVTADQVVTRFLQRDFIGSRLTPEEWKTNIATLVGWQTEPDWAVLVVVESYRAKPVQRAPDGLRAVVEYRVLGELLDGQWIPRKKSPELQRVNFLLDRQDGRWQVKRPVQPPHISLATAIRQLEVAAGEFQQAGRQAMLQQSLQQLRALRDAGSSGS</sequence>
<feature type="signal peptide" evidence="1">
    <location>
        <begin position="1"/>
        <end position="19"/>
    </location>
</feature>